<accession>A0A814MLY4</accession>
<dbReference type="Pfam" id="PF12796">
    <property type="entry name" value="Ank_2"/>
    <property type="match status" value="2"/>
</dbReference>
<keyword evidence="1" id="KW-0677">Repeat</keyword>
<sequence length="382" mass="44615">MEPDYSSSTDLSIISESENIFSHFCKNFSSSKVCVDKKKSKNEKLDEIFKYFEDKLEKFKKSKATTNVKEDKEKIDELIEKGCDVDFKTKRDNNVLHLVAEVKPNEDSVKLYKYLIKKGCQTIINYYGINVLHSAALSDNQLLIKYLFESSGKENEFINSKTYGGFQTPLHLAAKTGANNAILCLIENGADKEAKDYLGRTPLYLAAEYGQEETVKLFLEKGCEVNVVSKNGQKALFWIVAKCRNLAPDILDTYRELDKYNFKDTYDLKAVELELIKKDKDVNTDELEKNKNEETLDEIPKIKSILEHIVEQYDLELITHPVIKKLIGYKWRRYRFWSFFRFFIDLLFSVIWNLWSVLIPYHERHIYNSPKDTVFPCFVMQH</sequence>
<dbReference type="PROSITE" id="PS50088">
    <property type="entry name" value="ANK_REPEAT"/>
    <property type="match status" value="2"/>
</dbReference>
<name>A0A814MLY4_9BILA</name>
<evidence type="ECO:0000256" key="4">
    <source>
        <dbReference type="SAM" id="Phobius"/>
    </source>
</evidence>
<evidence type="ECO:0000256" key="1">
    <source>
        <dbReference type="ARBA" id="ARBA00022737"/>
    </source>
</evidence>
<dbReference type="InterPro" id="IPR002110">
    <property type="entry name" value="Ankyrin_rpt"/>
</dbReference>
<reference evidence="5" key="1">
    <citation type="submission" date="2021-02" db="EMBL/GenBank/DDBJ databases">
        <authorList>
            <person name="Nowell W R."/>
        </authorList>
    </citation>
    <scope>NUCLEOTIDE SEQUENCE</scope>
    <source>
        <strain evidence="5">Ploen Becks lab</strain>
    </source>
</reference>
<keyword evidence="2 3" id="KW-0040">ANK repeat</keyword>
<dbReference type="InterPro" id="IPR051165">
    <property type="entry name" value="Multifunctional_ANK_Repeat"/>
</dbReference>
<gene>
    <name evidence="5" type="ORF">OXX778_LOCUS20140</name>
</gene>
<protein>
    <submittedName>
        <fullName evidence="5">Uncharacterized protein</fullName>
    </submittedName>
</protein>
<dbReference type="SMART" id="SM00248">
    <property type="entry name" value="ANK"/>
    <property type="match status" value="4"/>
</dbReference>
<keyword evidence="6" id="KW-1185">Reference proteome</keyword>
<feature type="transmembrane region" description="Helical" evidence="4">
    <location>
        <begin position="334"/>
        <end position="355"/>
    </location>
</feature>
<evidence type="ECO:0000256" key="3">
    <source>
        <dbReference type="PROSITE-ProRule" id="PRU00023"/>
    </source>
</evidence>
<proteinExistence type="predicted"/>
<dbReference type="PANTHER" id="PTHR24123:SF33">
    <property type="entry name" value="PROTEIN HOS4"/>
    <property type="match status" value="1"/>
</dbReference>
<organism evidence="5 6">
    <name type="scientific">Brachionus calyciflorus</name>
    <dbReference type="NCBI Taxonomy" id="104777"/>
    <lineage>
        <taxon>Eukaryota</taxon>
        <taxon>Metazoa</taxon>
        <taxon>Spiralia</taxon>
        <taxon>Gnathifera</taxon>
        <taxon>Rotifera</taxon>
        <taxon>Eurotatoria</taxon>
        <taxon>Monogononta</taxon>
        <taxon>Pseudotrocha</taxon>
        <taxon>Ploima</taxon>
        <taxon>Brachionidae</taxon>
        <taxon>Brachionus</taxon>
    </lineage>
</organism>
<dbReference type="EMBL" id="CAJNOC010006517">
    <property type="protein sequence ID" value="CAF1079845.1"/>
    <property type="molecule type" value="Genomic_DNA"/>
</dbReference>
<keyword evidence="4" id="KW-0472">Membrane</keyword>
<dbReference type="AlphaFoldDB" id="A0A814MLY4"/>
<feature type="repeat" description="ANK" evidence="3">
    <location>
        <begin position="165"/>
        <end position="197"/>
    </location>
</feature>
<keyword evidence="4" id="KW-1133">Transmembrane helix</keyword>
<dbReference type="SUPFAM" id="SSF48403">
    <property type="entry name" value="Ankyrin repeat"/>
    <property type="match status" value="1"/>
</dbReference>
<dbReference type="InterPro" id="IPR036770">
    <property type="entry name" value="Ankyrin_rpt-contain_sf"/>
</dbReference>
<dbReference type="OrthoDB" id="448455at2759"/>
<dbReference type="Gene3D" id="1.25.40.20">
    <property type="entry name" value="Ankyrin repeat-containing domain"/>
    <property type="match status" value="2"/>
</dbReference>
<keyword evidence="4" id="KW-0812">Transmembrane</keyword>
<comment type="caution">
    <text evidence="5">The sequence shown here is derived from an EMBL/GenBank/DDBJ whole genome shotgun (WGS) entry which is preliminary data.</text>
</comment>
<evidence type="ECO:0000313" key="6">
    <source>
        <dbReference type="Proteomes" id="UP000663879"/>
    </source>
</evidence>
<evidence type="ECO:0000313" key="5">
    <source>
        <dbReference type="EMBL" id="CAF1079845.1"/>
    </source>
</evidence>
<dbReference type="Proteomes" id="UP000663879">
    <property type="component" value="Unassembled WGS sequence"/>
</dbReference>
<dbReference type="PROSITE" id="PS50297">
    <property type="entry name" value="ANK_REP_REGION"/>
    <property type="match status" value="2"/>
</dbReference>
<feature type="repeat" description="ANK" evidence="3">
    <location>
        <begin position="198"/>
        <end position="230"/>
    </location>
</feature>
<evidence type="ECO:0000256" key="2">
    <source>
        <dbReference type="ARBA" id="ARBA00023043"/>
    </source>
</evidence>
<dbReference type="PANTHER" id="PTHR24123">
    <property type="entry name" value="ANKYRIN REPEAT-CONTAINING"/>
    <property type="match status" value="1"/>
</dbReference>